<name>A0AA38VRC8_9PEZI</name>
<evidence type="ECO:0000256" key="12">
    <source>
        <dbReference type="ARBA" id="ARBA00023157"/>
    </source>
</evidence>
<evidence type="ECO:0000256" key="17">
    <source>
        <dbReference type="SAM" id="SignalP"/>
    </source>
</evidence>
<proteinExistence type="inferred from homology"/>
<protein>
    <recommendedName>
        <fullName evidence="18">CFEM domain-containing protein</fullName>
    </recommendedName>
</protein>
<dbReference type="PROSITE" id="PS52012">
    <property type="entry name" value="CFEM"/>
    <property type="match status" value="1"/>
</dbReference>
<evidence type="ECO:0000256" key="15">
    <source>
        <dbReference type="PROSITE-ProRule" id="PRU01356"/>
    </source>
</evidence>
<keyword evidence="14" id="KW-0449">Lipoprotein</keyword>
<evidence type="ECO:0000259" key="18">
    <source>
        <dbReference type="PROSITE" id="PS52012"/>
    </source>
</evidence>
<feature type="signal peptide" evidence="17">
    <location>
        <begin position="1"/>
        <end position="16"/>
    </location>
</feature>
<reference evidence="19" key="1">
    <citation type="submission" date="2022-07" db="EMBL/GenBank/DDBJ databases">
        <title>Fungi with potential for degradation of polypropylene.</title>
        <authorList>
            <person name="Gostincar C."/>
        </authorList>
    </citation>
    <scope>NUCLEOTIDE SEQUENCE</scope>
    <source>
        <strain evidence="19">EXF-13308</strain>
    </source>
</reference>
<sequence length="185" mass="17610">MKFLALVLAAAGLVASQSIDQYFPSCSVDCLEKGVADASDCNVEDAWCICVYDTYVAVVNAATSCVIQECGADVATGEVLPAAVPYCSAATSSHEGTAAATATPSSTGSSTATAVATTTTTESASSESSASSSASESSASGSAATPATTAAASTGAVSTTATPAAAATAGPIGLAALLAFGAAVL</sequence>
<dbReference type="GO" id="GO:0046872">
    <property type="term" value="F:metal ion binding"/>
    <property type="evidence" value="ECO:0007669"/>
    <property type="project" value="UniProtKB-UniRule"/>
</dbReference>
<dbReference type="Pfam" id="PF05730">
    <property type="entry name" value="CFEM"/>
    <property type="match status" value="1"/>
</dbReference>
<keyword evidence="11" id="KW-0472">Membrane</keyword>
<evidence type="ECO:0000256" key="7">
    <source>
        <dbReference type="ARBA" id="ARBA00022622"/>
    </source>
</evidence>
<evidence type="ECO:0000256" key="3">
    <source>
        <dbReference type="ARBA" id="ARBA00010031"/>
    </source>
</evidence>
<evidence type="ECO:0000256" key="4">
    <source>
        <dbReference type="ARBA" id="ARBA00022475"/>
    </source>
</evidence>
<dbReference type="PANTHER" id="PTHR37928:SF2">
    <property type="entry name" value="GPI ANCHORED CFEM DOMAIN PROTEIN (AFU_ORTHOLOGUE AFUA_6G10580)"/>
    <property type="match status" value="1"/>
</dbReference>
<keyword evidence="20" id="KW-1185">Reference proteome</keyword>
<dbReference type="GO" id="GO:0098552">
    <property type="term" value="C:side of membrane"/>
    <property type="evidence" value="ECO:0007669"/>
    <property type="project" value="UniProtKB-KW"/>
</dbReference>
<keyword evidence="7" id="KW-0336">GPI-anchor</keyword>
<evidence type="ECO:0000256" key="9">
    <source>
        <dbReference type="ARBA" id="ARBA00022729"/>
    </source>
</evidence>
<dbReference type="AlphaFoldDB" id="A0AA38VRC8"/>
<dbReference type="PANTHER" id="PTHR37928">
    <property type="entry name" value="CFEM DOMAIN PROTEIN (AFU_ORTHOLOGUE AFUA_6G14090)"/>
    <property type="match status" value="1"/>
</dbReference>
<dbReference type="GO" id="GO:0005576">
    <property type="term" value="C:extracellular region"/>
    <property type="evidence" value="ECO:0007669"/>
    <property type="project" value="UniProtKB-SubCell"/>
</dbReference>
<keyword evidence="8 15" id="KW-0479">Metal-binding</keyword>
<keyword evidence="4" id="KW-1003">Cell membrane</keyword>
<comment type="subcellular location">
    <subcellularLocation>
        <location evidence="1">Cell membrane</location>
        <topology evidence="1">Lipid-anchor</topology>
        <topology evidence="1">GPI-anchor</topology>
    </subcellularLocation>
    <subcellularLocation>
        <location evidence="2">Secreted</location>
    </subcellularLocation>
</comment>
<evidence type="ECO:0000256" key="2">
    <source>
        <dbReference type="ARBA" id="ARBA00004613"/>
    </source>
</evidence>
<keyword evidence="9 17" id="KW-0732">Signal</keyword>
<feature type="disulfide bond" evidence="15">
    <location>
        <begin position="41"/>
        <end position="48"/>
    </location>
</feature>
<comment type="similarity">
    <text evidence="3">Belongs to the RBT5 family.</text>
</comment>
<evidence type="ECO:0000256" key="10">
    <source>
        <dbReference type="ARBA" id="ARBA00023004"/>
    </source>
</evidence>
<dbReference type="EMBL" id="JANBVO010000013">
    <property type="protein sequence ID" value="KAJ9148321.1"/>
    <property type="molecule type" value="Genomic_DNA"/>
</dbReference>
<evidence type="ECO:0000256" key="8">
    <source>
        <dbReference type="ARBA" id="ARBA00022723"/>
    </source>
</evidence>
<keyword evidence="10 15" id="KW-0408">Iron</keyword>
<organism evidence="19 20">
    <name type="scientific">Pleurostoma richardsiae</name>
    <dbReference type="NCBI Taxonomy" id="41990"/>
    <lineage>
        <taxon>Eukaryota</taxon>
        <taxon>Fungi</taxon>
        <taxon>Dikarya</taxon>
        <taxon>Ascomycota</taxon>
        <taxon>Pezizomycotina</taxon>
        <taxon>Sordariomycetes</taxon>
        <taxon>Sordariomycetidae</taxon>
        <taxon>Calosphaeriales</taxon>
        <taxon>Pleurostomataceae</taxon>
        <taxon>Pleurostoma</taxon>
    </lineage>
</organism>
<evidence type="ECO:0000313" key="20">
    <source>
        <dbReference type="Proteomes" id="UP001174694"/>
    </source>
</evidence>
<dbReference type="InterPro" id="IPR008427">
    <property type="entry name" value="Extracellular_membr_CFEM_dom"/>
</dbReference>
<gene>
    <name evidence="19" type="ORF">NKR23_g5205</name>
</gene>
<comment type="caution">
    <text evidence="19">The sequence shown here is derived from an EMBL/GenBank/DDBJ whole genome shotgun (WGS) entry which is preliminary data.</text>
</comment>
<evidence type="ECO:0000256" key="11">
    <source>
        <dbReference type="ARBA" id="ARBA00023136"/>
    </source>
</evidence>
<evidence type="ECO:0000256" key="6">
    <source>
        <dbReference type="ARBA" id="ARBA00022617"/>
    </source>
</evidence>
<evidence type="ECO:0000256" key="5">
    <source>
        <dbReference type="ARBA" id="ARBA00022525"/>
    </source>
</evidence>
<feature type="domain" description="CFEM" evidence="18">
    <location>
        <begin position="1"/>
        <end position="115"/>
    </location>
</feature>
<dbReference type="InterPro" id="IPR051735">
    <property type="entry name" value="CFEM_domain"/>
</dbReference>
<keyword evidence="13" id="KW-0325">Glycoprotein</keyword>
<dbReference type="Proteomes" id="UP001174694">
    <property type="component" value="Unassembled WGS sequence"/>
</dbReference>
<feature type="binding site" description="axial binding residue" evidence="15">
    <location>
        <position position="45"/>
    </location>
    <ligand>
        <name>heme</name>
        <dbReference type="ChEBI" id="CHEBI:30413"/>
    </ligand>
    <ligandPart>
        <name>Fe</name>
        <dbReference type="ChEBI" id="CHEBI:18248"/>
    </ligandPart>
</feature>
<evidence type="ECO:0000256" key="14">
    <source>
        <dbReference type="ARBA" id="ARBA00023288"/>
    </source>
</evidence>
<comment type="caution">
    <text evidence="15">Lacks conserved residue(s) required for the propagation of feature annotation.</text>
</comment>
<evidence type="ECO:0000256" key="16">
    <source>
        <dbReference type="SAM" id="MobiDB-lite"/>
    </source>
</evidence>
<keyword evidence="12 15" id="KW-1015">Disulfide bond</keyword>
<keyword evidence="5" id="KW-0964">Secreted</keyword>
<evidence type="ECO:0000256" key="13">
    <source>
        <dbReference type="ARBA" id="ARBA00023180"/>
    </source>
</evidence>
<evidence type="ECO:0000256" key="1">
    <source>
        <dbReference type="ARBA" id="ARBA00004609"/>
    </source>
</evidence>
<feature type="region of interest" description="Disordered" evidence="16">
    <location>
        <begin position="98"/>
        <end position="142"/>
    </location>
</feature>
<evidence type="ECO:0000313" key="19">
    <source>
        <dbReference type="EMBL" id="KAJ9148321.1"/>
    </source>
</evidence>
<accession>A0AA38VRC8</accession>
<dbReference type="GO" id="GO:0005886">
    <property type="term" value="C:plasma membrane"/>
    <property type="evidence" value="ECO:0007669"/>
    <property type="project" value="UniProtKB-SubCell"/>
</dbReference>
<feature type="chain" id="PRO_5041400345" description="CFEM domain-containing protein" evidence="17">
    <location>
        <begin position="17"/>
        <end position="185"/>
    </location>
</feature>
<keyword evidence="6 15" id="KW-0349">Heme</keyword>